<gene>
    <name evidence="5" type="ORF">BBK14_22380</name>
</gene>
<evidence type="ECO:0000256" key="3">
    <source>
        <dbReference type="SAM" id="MobiDB-lite"/>
    </source>
</evidence>
<comment type="cofactor">
    <cofactor evidence="1">
        <name>Mg(2+)</name>
        <dbReference type="ChEBI" id="CHEBI:18420"/>
    </cofactor>
</comment>
<accession>A0A1S1PU53</accession>
<reference evidence="6" key="1">
    <citation type="submission" date="2016-07" db="EMBL/GenBank/DDBJ databases">
        <title>Frankia sp. NRRL B-16219 Genome sequencing.</title>
        <authorList>
            <person name="Ghodhbane-Gtari F."/>
            <person name="Swanson E."/>
            <person name="Gueddou A."/>
            <person name="Louati M."/>
            <person name="Nouioui I."/>
            <person name="Hezbri K."/>
            <person name="Abebe-Akele F."/>
            <person name="Simpson S."/>
            <person name="Morris K."/>
            <person name="Thomas K."/>
            <person name="Gtari M."/>
            <person name="Tisa L.S."/>
        </authorList>
    </citation>
    <scope>NUCLEOTIDE SEQUENCE [LARGE SCALE GENOMIC DNA]</scope>
    <source>
        <strain evidence="6">NRRL B-16219</strain>
    </source>
</reference>
<organism evidence="5 6">
    <name type="scientific">Parafrankia soli</name>
    <dbReference type="NCBI Taxonomy" id="2599596"/>
    <lineage>
        <taxon>Bacteria</taxon>
        <taxon>Bacillati</taxon>
        <taxon>Actinomycetota</taxon>
        <taxon>Actinomycetes</taxon>
        <taxon>Frankiales</taxon>
        <taxon>Frankiaceae</taxon>
        <taxon>Parafrankia</taxon>
    </lineage>
</organism>
<dbReference type="PANTHER" id="PTHR43046">
    <property type="entry name" value="GDP-MANNOSE MANNOSYL HYDROLASE"/>
    <property type="match status" value="1"/>
</dbReference>
<proteinExistence type="predicted"/>
<dbReference type="OrthoDB" id="4545744at2"/>
<sequence>MGGDSGDHRRRDRHHVWVRVVRRTARGIIIDENGRLVLFRRTFPKRKPYWSTPGGGVDPEDASVEDALHRELAEELGAVVDRVQQVYVTAAPRGEGMNLQHFFVCRLVSMDLDRRTGAEFGNPAKGRYAVERIDLRGKKLARYDLQPAAVKDYIVANRQALLATALSGDDPPLMRADAPAPEPEPEPEPEPARPSMPPILEIVDGEIVGAPAGRTTDERSPARRWWDRLRRRLPTPS</sequence>
<dbReference type="InterPro" id="IPR000086">
    <property type="entry name" value="NUDIX_hydrolase_dom"/>
</dbReference>
<evidence type="ECO:0000256" key="2">
    <source>
        <dbReference type="ARBA" id="ARBA00022801"/>
    </source>
</evidence>
<dbReference type="PROSITE" id="PS51462">
    <property type="entry name" value="NUDIX"/>
    <property type="match status" value="1"/>
</dbReference>
<name>A0A1S1PU53_9ACTN</name>
<evidence type="ECO:0000313" key="6">
    <source>
        <dbReference type="Proteomes" id="UP000179769"/>
    </source>
</evidence>
<comment type="caution">
    <text evidence="5">The sequence shown here is derived from an EMBL/GenBank/DDBJ whole genome shotgun (WGS) entry which is preliminary data.</text>
</comment>
<dbReference type="AlphaFoldDB" id="A0A1S1PU53"/>
<keyword evidence="2 5" id="KW-0378">Hydrolase</keyword>
<feature type="domain" description="Nudix hydrolase" evidence="4">
    <location>
        <begin position="21"/>
        <end position="153"/>
    </location>
</feature>
<dbReference type="PANTHER" id="PTHR43046:SF14">
    <property type="entry name" value="MUTT_NUDIX FAMILY PROTEIN"/>
    <property type="match status" value="1"/>
</dbReference>
<evidence type="ECO:0000259" key="4">
    <source>
        <dbReference type="PROSITE" id="PS51462"/>
    </source>
</evidence>
<dbReference type="Pfam" id="PF00293">
    <property type="entry name" value="NUDIX"/>
    <property type="match status" value="1"/>
</dbReference>
<dbReference type="GO" id="GO:0016787">
    <property type="term" value="F:hydrolase activity"/>
    <property type="evidence" value="ECO:0007669"/>
    <property type="project" value="UniProtKB-KW"/>
</dbReference>
<protein>
    <submittedName>
        <fullName evidence="5">NUDIX hydrolase</fullName>
    </submittedName>
</protein>
<dbReference type="SUPFAM" id="SSF55811">
    <property type="entry name" value="Nudix"/>
    <property type="match status" value="1"/>
</dbReference>
<dbReference type="EMBL" id="MAXA01000231">
    <property type="protein sequence ID" value="OHV25210.1"/>
    <property type="molecule type" value="Genomic_DNA"/>
</dbReference>
<evidence type="ECO:0000256" key="1">
    <source>
        <dbReference type="ARBA" id="ARBA00001946"/>
    </source>
</evidence>
<dbReference type="Gene3D" id="3.90.79.10">
    <property type="entry name" value="Nucleoside Triphosphate Pyrophosphohydrolase"/>
    <property type="match status" value="1"/>
</dbReference>
<dbReference type="InterPro" id="IPR015797">
    <property type="entry name" value="NUDIX_hydrolase-like_dom_sf"/>
</dbReference>
<keyword evidence="6" id="KW-1185">Reference proteome</keyword>
<evidence type="ECO:0000313" key="5">
    <source>
        <dbReference type="EMBL" id="OHV25210.1"/>
    </source>
</evidence>
<dbReference type="Proteomes" id="UP000179769">
    <property type="component" value="Unassembled WGS sequence"/>
</dbReference>
<feature type="region of interest" description="Disordered" evidence="3">
    <location>
        <begin position="166"/>
        <end position="223"/>
    </location>
</feature>